<evidence type="ECO:0000313" key="4">
    <source>
        <dbReference type="Proteomes" id="UP000422569"/>
    </source>
</evidence>
<dbReference type="KEGG" id="mpar:F7D14_20745"/>
<proteinExistence type="predicted"/>
<keyword evidence="3" id="KW-0614">Plasmid</keyword>
<dbReference type="Pfam" id="PF10686">
    <property type="entry name" value="YAcAr"/>
    <property type="match status" value="1"/>
</dbReference>
<name>A0A6B8M7G0_9HYPH</name>
<dbReference type="EMBL" id="CP044333">
    <property type="protein sequence ID" value="QGN00025.1"/>
    <property type="molecule type" value="Genomic_DNA"/>
</dbReference>
<geneLocation type="plasmid" evidence="3">
    <name>unnamed2</name>
</geneLocation>
<dbReference type="InterPro" id="IPR019627">
    <property type="entry name" value="YAcAr"/>
</dbReference>
<sequence length="317" mass="35341">MNDEFASLPFDPLAPDHEGQSPSSHLLDELALHGYRPLDDEPDPRPLPSSDAASLALESAVEALSSLFLGTRLEADLPDLLRSFVNLFHRKADRIDRELDDNETTQRRSQAEQDASEIRSVELGRLVAQGLMLVERRNAFEFFRDYLAELYAAETGSVWRPRSGSKVNHRTLTAAMIDSRDFLNVKKLAEMQVLLPPGPRIAFAGGADCNDHRRIWDTLDKVRMKHPDMVLLHGAGPKGAERIAACWADNRKVPQVAFKPEWTRHKNAAPFKRNDAMLEALPIGVIVFPGSGTVENLADKARKMGIPVWRFTPPPGA</sequence>
<accession>A0A6B8M7G0</accession>
<evidence type="ECO:0000259" key="2">
    <source>
        <dbReference type="Pfam" id="PF10686"/>
    </source>
</evidence>
<reference evidence="3 4" key="1">
    <citation type="submission" date="2019-09" db="EMBL/GenBank/DDBJ databases">
        <title>Isolation and complete genome sequencing of Methylocystis species.</title>
        <authorList>
            <person name="Rumah B.L."/>
            <person name="Stead C.E."/>
            <person name="Stevens B.C."/>
            <person name="Minton N.P."/>
            <person name="Grosse-Honebrink A."/>
            <person name="Zhang Y."/>
        </authorList>
    </citation>
    <scope>NUCLEOTIDE SEQUENCE [LARGE SCALE GENOMIC DNA]</scope>
    <source>
        <strain evidence="3 4">BRCS2</strain>
        <plasmid evidence="3 4">unnamed2</plasmid>
    </source>
</reference>
<evidence type="ECO:0000313" key="3">
    <source>
        <dbReference type="EMBL" id="QGN00025.1"/>
    </source>
</evidence>
<dbReference type="RefSeq" id="WP_016920731.1">
    <property type="nucleotide sequence ID" value="NZ_CP044333.1"/>
</dbReference>
<protein>
    <submittedName>
        <fullName evidence="3">DUF2493 domain-containing protein</fullName>
    </submittedName>
</protein>
<keyword evidence="4" id="KW-1185">Reference proteome</keyword>
<dbReference type="AlphaFoldDB" id="A0A6B8M7G0"/>
<organism evidence="3 4">
    <name type="scientific">Methylocystis parvus</name>
    <dbReference type="NCBI Taxonomy" id="134"/>
    <lineage>
        <taxon>Bacteria</taxon>
        <taxon>Pseudomonadati</taxon>
        <taxon>Pseudomonadota</taxon>
        <taxon>Alphaproteobacteria</taxon>
        <taxon>Hyphomicrobiales</taxon>
        <taxon>Methylocystaceae</taxon>
        <taxon>Methylocystis</taxon>
    </lineage>
</organism>
<dbReference type="Proteomes" id="UP000422569">
    <property type="component" value="Plasmid unnamed2"/>
</dbReference>
<evidence type="ECO:0000256" key="1">
    <source>
        <dbReference type="SAM" id="MobiDB-lite"/>
    </source>
</evidence>
<feature type="domain" description="YspA cpYpsA-related SLOG" evidence="2">
    <location>
        <begin position="199"/>
        <end position="265"/>
    </location>
</feature>
<gene>
    <name evidence="3" type="ORF">F7D14_20745</name>
</gene>
<feature type="region of interest" description="Disordered" evidence="1">
    <location>
        <begin position="1"/>
        <end position="29"/>
    </location>
</feature>